<keyword evidence="2" id="KW-1185">Reference proteome</keyword>
<sequence>MSKLRSVEGVVDSGKMSILSTCAIGWVKKAVSIRALAQEMAEAGLEGFKLMWVTGSMVLLEFPDAETRGRLVLSPSMWSTWFDRLEEWSELMMYESHHHEAELVRVPMVELRDVDIGSEAADLIQRECSVASPGSRASGKGRAVSDGVIGRTIRYTGGTDGLIETVRAGGARGGASSASAVLDATGGDQTRDYDEVAPNQVYDSRQNSNLGILDTGKSDGEPIVWLRDTTLAIEVVVGATGAALVPMVETVPGEFER</sequence>
<evidence type="ECO:0008006" key="3">
    <source>
        <dbReference type="Google" id="ProtNLM"/>
    </source>
</evidence>
<evidence type="ECO:0000313" key="1">
    <source>
        <dbReference type="EMBL" id="KAK8578940.1"/>
    </source>
</evidence>
<comment type="caution">
    <text evidence="1">The sequence shown here is derived from an EMBL/GenBank/DDBJ whole genome shotgun (WGS) entry which is preliminary data.</text>
</comment>
<proteinExistence type="predicted"/>
<evidence type="ECO:0000313" key="2">
    <source>
        <dbReference type="Proteomes" id="UP001472677"/>
    </source>
</evidence>
<dbReference type="EMBL" id="JBBPBM010000006">
    <property type="protein sequence ID" value="KAK8578940.1"/>
    <property type="molecule type" value="Genomic_DNA"/>
</dbReference>
<gene>
    <name evidence="1" type="ORF">V6N12_069282</name>
</gene>
<accession>A0ABR2FDK1</accession>
<organism evidence="1 2">
    <name type="scientific">Hibiscus sabdariffa</name>
    <name type="common">roselle</name>
    <dbReference type="NCBI Taxonomy" id="183260"/>
    <lineage>
        <taxon>Eukaryota</taxon>
        <taxon>Viridiplantae</taxon>
        <taxon>Streptophyta</taxon>
        <taxon>Embryophyta</taxon>
        <taxon>Tracheophyta</taxon>
        <taxon>Spermatophyta</taxon>
        <taxon>Magnoliopsida</taxon>
        <taxon>eudicotyledons</taxon>
        <taxon>Gunneridae</taxon>
        <taxon>Pentapetalae</taxon>
        <taxon>rosids</taxon>
        <taxon>malvids</taxon>
        <taxon>Malvales</taxon>
        <taxon>Malvaceae</taxon>
        <taxon>Malvoideae</taxon>
        <taxon>Hibiscus</taxon>
    </lineage>
</organism>
<protein>
    <recommendedName>
        <fullName evidence="3">DUF4283 domain-containing protein</fullName>
    </recommendedName>
</protein>
<reference evidence="1 2" key="1">
    <citation type="journal article" date="2024" name="G3 (Bethesda)">
        <title>Genome assembly of Hibiscus sabdariffa L. provides insights into metabolisms of medicinal natural products.</title>
        <authorList>
            <person name="Kim T."/>
        </authorList>
    </citation>
    <scope>NUCLEOTIDE SEQUENCE [LARGE SCALE GENOMIC DNA]</scope>
    <source>
        <strain evidence="1">TK-2024</strain>
        <tissue evidence="1">Old leaves</tissue>
    </source>
</reference>
<name>A0ABR2FDK1_9ROSI</name>
<dbReference type="Proteomes" id="UP001472677">
    <property type="component" value="Unassembled WGS sequence"/>
</dbReference>